<evidence type="ECO:0000256" key="6">
    <source>
        <dbReference type="ARBA" id="ARBA00023118"/>
    </source>
</evidence>
<evidence type="ECO:0000313" key="10">
    <source>
        <dbReference type="EMBL" id="GFE35767.1"/>
    </source>
</evidence>
<name>A0A640UIZ9_9ACTN</name>
<evidence type="ECO:0000256" key="2">
    <source>
        <dbReference type="ARBA" id="ARBA00022475"/>
    </source>
</evidence>
<protein>
    <recommendedName>
        <fullName evidence="9">Pycsar effector protein domain-containing protein</fullName>
    </recommendedName>
</protein>
<evidence type="ECO:0000256" key="8">
    <source>
        <dbReference type="SAM" id="Phobius"/>
    </source>
</evidence>
<evidence type="ECO:0000256" key="1">
    <source>
        <dbReference type="ARBA" id="ARBA00004236"/>
    </source>
</evidence>
<evidence type="ECO:0000256" key="4">
    <source>
        <dbReference type="ARBA" id="ARBA00022741"/>
    </source>
</evidence>
<dbReference type="GO" id="GO:0000166">
    <property type="term" value="F:nucleotide binding"/>
    <property type="evidence" value="ECO:0007669"/>
    <property type="project" value="UniProtKB-KW"/>
</dbReference>
<dbReference type="EMBL" id="BLIR01000001">
    <property type="protein sequence ID" value="GFE35767.1"/>
    <property type="molecule type" value="Genomic_DNA"/>
</dbReference>
<feature type="domain" description="Pycsar effector protein" evidence="9">
    <location>
        <begin position="14"/>
        <end position="164"/>
    </location>
</feature>
<evidence type="ECO:0000256" key="3">
    <source>
        <dbReference type="ARBA" id="ARBA00022692"/>
    </source>
</evidence>
<dbReference type="GO" id="GO:0051607">
    <property type="term" value="P:defense response to virus"/>
    <property type="evidence" value="ECO:0007669"/>
    <property type="project" value="UniProtKB-KW"/>
</dbReference>
<comment type="caution">
    <text evidence="10">The sequence shown here is derived from an EMBL/GenBank/DDBJ whole genome shotgun (WGS) entry which is preliminary data.</text>
</comment>
<keyword evidence="2" id="KW-1003">Cell membrane</keyword>
<sequence length="168" mass="17550">MSSSGTEIPSVGARLLAELRSETARADSKASLLLGVMSMTVSLLGGLVAAHGWSLSGLSVPRSVLLWVAMAALAGALGCLLLAVLPRYGTSRWSPGRPLTYFDDIRRATKGGRLAEALAVTEANQADGVLEALAQNSRIVGAKHWWIRTGLAAYSAGVVLLAIAQLIR</sequence>
<keyword evidence="3 8" id="KW-0812">Transmembrane</keyword>
<evidence type="ECO:0000256" key="5">
    <source>
        <dbReference type="ARBA" id="ARBA00022989"/>
    </source>
</evidence>
<dbReference type="GO" id="GO:0005886">
    <property type="term" value="C:plasma membrane"/>
    <property type="evidence" value="ECO:0007669"/>
    <property type="project" value="UniProtKB-SubCell"/>
</dbReference>
<dbReference type="Pfam" id="PF18967">
    <property type="entry name" value="PycTM"/>
    <property type="match status" value="1"/>
</dbReference>
<keyword evidence="5 8" id="KW-1133">Transmembrane helix</keyword>
<keyword evidence="11" id="KW-1185">Reference proteome</keyword>
<comment type="subcellular location">
    <subcellularLocation>
        <location evidence="1">Cell membrane</location>
    </subcellularLocation>
</comment>
<organism evidence="10 11">
    <name type="scientific">Streptomyces tubercidicus</name>
    <dbReference type="NCBI Taxonomy" id="47759"/>
    <lineage>
        <taxon>Bacteria</taxon>
        <taxon>Bacillati</taxon>
        <taxon>Actinomycetota</taxon>
        <taxon>Actinomycetes</taxon>
        <taxon>Kitasatosporales</taxon>
        <taxon>Streptomycetaceae</taxon>
        <taxon>Streptomyces</taxon>
    </lineage>
</organism>
<evidence type="ECO:0000313" key="11">
    <source>
        <dbReference type="Proteomes" id="UP000431826"/>
    </source>
</evidence>
<dbReference type="InterPro" id="IPR043760">
    <property type="entry name" value="PycTM_dom"/>
</dbReference>
<evidence type="ECO:0000259" key="9">
    <source>
        <dbReference type="Pfam" id="PF18967"/>
    </source>
</evidence>
<feature type="transmembrane region" description="Helical" evidence="8">
    <location>
        <begin position="145"/>
        <end position="167"/>
    </location>
</feature>
<dbReference type="Proteomes" id="UP000431826">
    <property type="component" value="Unassembled WGS sequence"/>
</dbReference>
<keyword evidence="4" id="KW-0547">Nucleotide-binding</keyword>
<reference evidence="10 11" key="1">
    <citation type="submission" date="2019-12" db="EMBL/GenBank/DDBJ databases">
        <title>Whole genome shotgun sequence of Streptomyces tubercidicus NBRC 13090.</title>
        <authorList>
            <person name="Ichikawa N."/>
            <person name="Kimura A."/>
            <person name="Kitahashi Y."/>
            <person name="Komaki H."/>
            <person name="Tamura T."/>
        </authorList>
    </citation>
    <scope>NUCLEOTIDE SEQUENCE [LARGE SCALE GENOMIC DNA]</scope>
    <source>
        <strain evidence="10 11">NBRC 13090</strain>
    </source>
</reference>
<feature type="transmembrane region" description="Helical" evidence="8">
    <location>
        <begin position="65"/>
        <end position="85"/>
    </location>
</feature>
<keyword evidence="6" id="KW-0051">Antiviral defense</keyword>
<dbReference type="OrthoDB" id="4320081at2"/>
<keyword evidence="7 8" id="KW-0472">Membrane</keyword>
<proteinExistence type="predicted"/>
<dbReference type="AlphaFoldDB" id="A0A640UIZ9"/>
<evidence type="ECO:0000256" key="7">
    <source>
        <dbReference type="ARBA" id="ARBA00023136"/>
    </source>
</evidence>
<gene>
    <name evidence="10" type="ORF">Stube_04400</name>
</gene>
<feature type="transmembrane region" description="Helical" evidence="8">
    <location>
        <begin position="30"/>
        <end position="53"/>
    </location>
</feature>
<accession>A0A640UIZ9</accession>